<evidence type="ECO:0000256" key="2">
    <source>
        <dbReference type="ARBA" id="ARBA00006375"/>
    </source>
</evidence>
<feature type="repeat" description="Solcar" evidence="10">
    <location>
        <begin position="1"/>
        <end position="90"/>
    </location>
</feature>
<dbReference type="EMBL" id="IACF01001380">
    <property type="protein sequence ID" value="LAB67084.1"/>
    <property type="molecule type" value="mRNA"/>
</dbReference>
<evidence type="ECO:0000256" key="7">
    <source>
        <dbReference type="ARBA" id="ARBA00022989"/>
    </source>
</evidence>
<dbReference type="InterPro" id="IPR051508">
    <property type="entry name" value="Mito_Carrier_Antiporter"/>
</dbReference>
<keyword evidence="8" id="KW-0496">Mitochondrion</keyword>
<feature type="repeat" description="Solcar" evidence="10">
    <location>
        <begin position="209"/>
        <end position="301"/>
    </location>
</feature>
<dbReference type="PANTHER" id="PTHR45928:SF1">
    <property type="entry name" value="RE38146P"/>
    <property type="match status" value="1"/>
</dbReference>
<name>A0A2P2HZ85_9CRUS</name>
<evidence type="ECO:0000256" key="10">
    <source>
        <dbReference type="PROSITE-ProRule" id="PRU00282"/>
    </source>
</evidence>
<evidence type="ECO:0000256" key="8">
    <source>
        <dbReference type="ARBA" id="ARBA00023128"/>
    </source>
</evidence>
<keyword evidence="6" id="KW-0999">Mitochondrion inner membrane</keyword>
<keyword evidence="7" id="KW-1133">Transmembrane helix</keyword>
<dbReference type="SUPFAM" id="SSF103506">
    <property type="entry name" value="Mitochondrial carrier"/>
    <property type="match status" value="1"/>
</dbReference>
<keyword evidence="9 10" id="KW-0472">Membrane</keyword>
<dbReference type="InterPro" id="IPR023395">
    <property type="entry name" value="MCP_dom_sf"/>
</dbReference>
<evidence type="ECO:0000256" key="5">
    <source>
        <dbReference type="ARBA" id="ARBA00022737"/>
    </source>
</evidence>
<comment type="similarity">
    <text evidence="2 11">Belongs to the mitochondrial carrier (TC 2.A.29) family.</text>
</comment>
<reference evidence="12" key="2">
    <citation type="journal article" date="2018" name="Biosci. Biotechnol. Biochem.">
        <title>Polysaccharide hydrolase of the hadal zone amphipods Hirondellea gigas.</title>
        <authorList>
            <person name="Kobayashi H."/>
            <person name="Nagahama T."/>
            <person name="Arai W."/>
            <person name="Sasagawa Y."/>
            <person name="Umeda M."/>
            <person name="Hayashi T."/>
            <person name="Nikaido I."/>
            <person name="Watanabe H."/>
            <person name="Oguri K."/>
            <person name="Kitazato H."/>
            <person name="Fujioka K."/>
            <person name="Kido Y."/>
            <person name="Takami H."/>
        </authorList>
    </citation>
    <scope>NUCLEOTIDE SEQUENCE</scope>
    <source>
        <tissue evidence="12">Whole body</tissue>
    </source>
</reference>
<evidence type="ECO:0000313" key="12">
    <source>
        <dbReference type="EMBL" id="LAB67084.1"/>
    </source>
</evidence>
<evidence type="ECO:0000256" key="1">
    <source>
        <dbReference type="ARBA" id="ARBA00004448"/>
    </source>
</evidence>
<organism evidence="12">
    <name type="scientific">Hirondellea gigas</name>
    <dbReference type="NCBI Taxonomy" id="1518452"/>
    <lineage>
        <taxon>Eukaryota</taxon>
        <taxon>Metazoa</taxon>
        <taxon>Ecdysozoa</taxon>
        <taxon>Arthropoda</taxon>
        <taxon>Crustacea</taxon>
        <taxon>Multicrustacea</taxon>
        <taxon>Malacostraca</taxon>
        <taxon>Eumalacostraca</taxon>
        <taxon>Peracarida</taxon>
        <taxon>Amphipoda</taxon>
        <taxon>Amphilochidea</taxon>
        <taxon>Lysianassida</taxon>
        <taxon>Lysianassidira</taxon>
        <taxon>Lysianassoidea</taxon>
        <taxon>Lysianassidae</taxon>
        <taxon>Hirondellea</taxon>
    </lineage>
</organism>
<keyword evidence="4 10" id="KW-0812">Transmembrane</keyword>
<evidence type="ECO:0000256" key="6">
    <source>
        <dbReference type="ARBA" id="ARBA00022792"/>
    </source>
</evidence>
<evidence type="ECO:0000256" key="11">
    <source>
        <dbReference type="RuleBase" id="RU000488"/>
    </source>
</evidence>
<evidence type="ECO:0000256" key="9">
    <source>
        <dbReference type="ARBA" id="ARBA00023136"/>
    </source>
</evidence>
<evidence type="ECO:0000256" key="3">
    <source>
        <dbReference type="ARBA" id="ARBA00022448"/>
    </source>
</evidence>
<evidence type="ECO:0000256" key="4">
    <source>
        <dbReference type="ARBA" id="ARBA00022692"/>
    </source>
</evidence>
<dbReference type="EMBL" id="IACT01001429">
    <property type="protein sequence ID" value="LAC20781.1"/>
    <property type="molecule type" value="mRNA"/>
</dbReference>
<dbReference type="Pfam" id="PF00153">
    <property type="entry name" value="Mito_carr"/>
    <property type="match status" value="3"/>
</dbReference>
<dbReference type="AlphaFoldDB" id="A0A2P2HZ85"/>
<dbReference type="PROSITE" id="PS50920">
    <property type="entry name" value="SOLCAR"/>
    <property type="match status" value="3"/>
</dbReference>
<dbReference type="Gene3D" id="1.50.40.10">
    <property type="entry name" value="Mitochondrial carrier domain"/>
    <property type="match status" value="1"/>
</dbReference>
<reference evidence="13" key="1">
    <citation type="submission" date="2017-11" db="EMBL/GenBank/DDBJ databases">
        <title>The sensing device of the deep-sea amphipod.</title>
        <authorList>
            <person name="Kobayashi H."/>
            <person name="Nagahama T."/>
            <person name="Arai W."/>
            <person name="Sasagawa Y."/>
            <person name="Umeda M."/>
            <person name="Hayashi T."/>
            <person name="Nikaido I."/>
            <person name="Watanabe H."/>
            <person name="Oguri K."/>
            <person name="Kitazato H."/>
            <person name="Fujioka K."/>
            <person name="Kido Y."/>
            <person name="Takami H."/>
        </authorList>
    </citation>
    <scope>NUCLEOTIDE SEQUENCE</scope>
    <source>
        <tissue evidence="13">Whole body</tissue>
    </source>
</reference>
<proteinExistence type="evidence at transcript level"/>
<dbReference type="PANTHER" id="PTHR45928">
    <property type="entry name" value="RE38146P"/>
    <property type="match status" value="1"/>
</dbReference>
<keyword evidence="3 11" id="KW-0813">Transport</keyword>
<keyword evidence="5" id="KW-0677">Repeat</keyword>
<dbReference type="GO" id="GO:0005743">
    <property type="term" value="C:mitochondrial inner membrane"/>
    <property type="evidence" value="ECO:0007669"/>
    <property type="project" value="UniProtKB-SubCell"/>
</dbReference>
<protein>
    <submittedName>
        <fullName evidence="12">Solute carrier family 25 member 35-like</fullName>
    </submittedName>
</protein>
<feature type="repeat" description="Solcar" evidence="10">
    <location>
        <begin position="106"/>
        <end position="199"/>
    </location>
</feature>
<sequence length="322" mass="34340">MDFLISSVAAVGAVIITNPMDVIKTRLQLQGELKAPGQYVKVYNNVLQAGFQMLKTEGIRGLQRGVYPAALYQMVMNGTRLSLYHKLQVNGYLNSSSKDGSGATRLSNIKCVLAGASVGVISGFIASPLYLVKVQLQSQADPRLAVGTQHNHNSVIAALQASMRTGGITGLYRGASTSLLRVGVGSAAQLFTYTKCRDALHNAGVCDMKSWSNALAGAMLSGVAVTACMTPFDVLSTRLYNQGVCSTTGKGLLYKNLLDCAMQIVRTEGPLALYKGWGAVYLRIGPHSFLSLVFWDVLKDAHQKWKTGAIGESTTPVGGVNE</sequence>
<accession>A0A2P2HZ85</accession>
<evidence type="ECO:0000313" key="13">
    <source>
        <dbReference type="EMBL" id="LAC20781.1"/>
    </source>
</evidence>
<dbReference type="InterPro" id="IPR018108">
    <property type="entry name" value="MCP_transmembrane"/>
</dbReference>
<comment type="subcellular location">
    <subcellularLocation>
        <location evidence="1">Mitochondrion inner membrane</location>
        <topology evidence="1">Multi-pass membrane protein</topology>
    </subcellularLocation>
</comment>